<dbReference type="Pfam" id="PF13556">
    <property type="entry name" value="HTH_30"/>
    <property type="match status" value="1"/>
</dbReference>
<evidence type="ECO:0000313" key="3">
    <source>
        <dbReference type="Proteomes" id="UP000182089"/>
    </source>
</evidence>
<protein>
    <submittedName>
        <fullName evidence="2">PucR C-terminal helix-turn-helix domain-containing protein</fullName>
    </submittedName>
</protein>
<name>A0ABY1ACK8_9LACO</name>
<dbReference type="Proteomes" id="UP000182089">
    <property type="component" value="Unassembled WGS sequence"/>
</dbReference>
<dbReference type="InterPro" id="IPR051448">
    <property type="entry name" value="CdaR-like_regulators"/>
</dbReference>
<dbReference type="InterPro" id="IPR025736">
    <property type="entry name" value="PucR_C-HTH_dom"/>
</dbReference>
<evidence type="ECO:0000313" key="2">
    <source>
        <dbReference type="EMBL" id="SEM81251.1"/>
    </source>
</evidence>
<dbReference type="PANTHER" id="PTHR33744:SF15">
    <property type="entry name" value="CARBOHYDRATE DIACID REGULATOR"/>
    <property type="match status" value="1"/>
</dbReference>
<organism evidence="2 3">
    <name type="scientific">Ligilactobacillus ruminis</name>
    <dbReference type="NCBI Taxonomy" id="1623"/>
    <lineage>
        <taxon>Bacteria</taxon>
        <taxon>Bacillati</taxon>
        <taxon>Bacillota</taxon>
        <taxon>Bacilli</taxon>
        <taxon>Lactobacillales</taxon>
        <taxon>Lactobacillaceae</taxon>
        <taxon>Ligilactobacillus</taxon>
    </lineage>
</organism>
<dbReference type="InterPro" id="IPR009057">
    <property type="entry name" value="Homeodomain-like_sf"/>
</dbReference>
<reference evidence="2 3" key="1">
    <citation type="submission" date="2016-10" db="EMBL/GenBank/DDBJ databases">
        <authorList>
            <person name="Varghese N."/>
            <person name="Submissions S."/>
        </authorList>
    </citation>
    <scope>NUCLEOTIDE SEQUENCE [LARGE SCALE GENOMIC DNA]</scope>
    <source>
        <strain evidence="2 3">WC1T17</strain>
    </source>
</reference>
<gene>
    <name evidence="2" type="ORF">SAMN05216431_10966</name>
</gene>
<dbReference type="SUPFAM" id="SSF46689">
    <property type="entry name" value="Homeodomain-like"/>
    <property type="match status" value="1"/>
</dbReference>
<dbReference type="PANTHER" id="PTHR33744">
    <property type="entry name" value="CARBOHYDRATE DIACID REGULATOR"/>
    <property type="match status" value="1"/>
</dbReference>
<dbReference type="Gene3D" id="1.10.10.2840">
    <property type="entry name" value="PucR C-terminal helix-turn-helix domain"/>
    <property type="match status" value="1"/>
</dbReference>
<dbReference type="InterPro" id="IPR042070">
    <property type="entry name" value="PucR_C-HTH_sf"/>
</dbReference>
<sequence>MDENKVQQLFETKLSQDNKGEGWHFKVGDKWLNLTAEMLTNREKMLLKLMQKPSFPVQHSPWADYLLRRQKKPVSTGKFRFLQFKIKPLSQNFVMETFLAALKKMFVFPPEDVILLAPNRGVVVEKITPTSLTKEDLIGVMQTLEDDFECQSRLFVGHSWEAGDDLARLFKAEEKVFVTIRAPKKVFNFTAVSLDYFTNLDQDYLAQKYYAALTQEQTLAPMITALYQHKGNISSAAKALYVHRNTLQYQIDKLAQETGLNLREMDDLVFCYLILHAQHSA</sequence>
<accession>A0ABY1ACK8</accession>
<feature type="domain" description="PucR C-terminal helix-turn-helix" evidence="1">
    <location>
        <begin position="222"/>
        <end position="276"/>
    </location>
</feature>
<evidence type="ECO:0000259" key="1">
    <source>
        <dbReference type="Pfam" id="PF13556"/>
    </source>
</evidence>
<dbReference type="EMBL" id="FOCC01000009">
    <property type="protein sequence ID" value="SEM81251.1"/>
    <property type="molecule type" value="Genomic_DNA"/>
</dbReference>
<proteinExistence type="predicted"/>
<comment type="caution">
    <text evidence="2">The sequence shown here is derived from an EMBL/GenBank/DDBJ whole genome shotgun (WGS) entry which is preliminary data.</text>
</comment>